<feature type="compositionally biased region" description="Basic and acidic residues" evidence="2">
    <location>
        <begin position="633"/>
        <end position="646"/>
    </location>
</feature>
<accession>A0ABQ8M8V9</accession>
<comment type="caution">
    <text evidence="4">The sequence shown here is derived from an EMBL/GenBank/DDBJ whole genome shotgun (WGS) entry which is preliminary data.</text>
</comment>
<feature type="domain" description="Opioid growth factor receptor (OGFr) conserved" evidence="3">
    <location>
        <begin position="1194"/>
        <end position="1242"/>
    </location>
</feature>
<sequence length="1435" mass="166627">MCVRKLLRTLFFGLLRCFRSLRRRLLSKLRLKNTRQINMSDNECDYDSTWEDEHENKTPKKKKFFKMSQRNTYAARDMQNFRHSCRGHFYNLEFYRGQINSSPDNVYIDDFHKEWLHDYTKLEDVHSYIQWLFPIQEPGVNWRAHVLKKKEIKLFRNDEKVKKKLVKSYKLMLDFYGIHLVDQSTGEVARASNWEQRFRHLNRHTHNNLRITRILKCLGTLGLEHYQAPLVRFFLHETLENGNLPNVKHSVLDYFMFAVLDKLERRELVKYAFKHFKPQKHFVWGPKKILSAQVVHYKKEKVDQPTESKQSRTPEDQQKRVNSTESTHEMNKIDASHPPDGMQSKKDLQNKDEAVIPNKLTEINAVGCSHQAEEGSPCQVSDTEKKNETEDKDKQKIVNLNENKNEMKKTDANYNHEEMKSEEDDQNMCETVTSNSLIVTKSDQGANECSECRPENESVEKINPEMSVGVGVGNGHENIAPTNNSHGYDAISDTHQAEEGSPCQGSDAETKNETEDKDKQETVNLNENKNETKKIDANYNPEEMKSEEDDQNMRETVTSNNLTETKSDQGANESSQCRPENESVEKINPEMSVGVGDGDGNENIAPANNSHGYDSICGAHQAEEGSPCQVSDTEMKNETEDKDKQEMVNLNENKNKMKKIDANYNPEEMEGEENDQNMCETVTSNNLTETKSDQGANESSQCRPENESVEKINPEMSVGVGNGDGNENIAPANNSHGYDSICGSHQAKEGPPCQGSDEETMDIDKKNKRNRISDECEWDSTWEDEDENKTPRKKVLQRRSQRKIYAAKDMQNFRHSCRNLDGYKDDHDKPGQGRLYNLEFYRGQIKSSPDDVHIDEFHQKWWGKYDLLQDVQTFTQWLFPLQTQGVNPSAHVLTKKEIKLFRKDKQLKSKLVKSYKLMLDFYGIRLVNESTGEVACASNWEQRFRNLNRYSNNNLRITRILKCLGTLGLEHYQAPLVKFYLQETLVKGQLQNVKQSVLDYFMFAILDKSERRELIRFAFNHFKPQEQFVWGPKKILSGQVVHYKKENMDQPKENKQSGIAEDQKKRVKLHESKHKMKKVDASHPPEKMESKKDHQNKDEPVIPDKLIGTNSDQGANKSSQCSSENKGVEKLFQDMSLGVGDDVCSPHQTKESYEIDSGLQQFKEGASFLLSGLTREMRNENFSFDDHDEPYKGRFYNLEFYYGQMKSSPDDVHIDEFHQQWWGEYERLEKVLTYIHWLDPVATCMISVFCMAVIQLTILNLCRLFPLQDPGLNLNAHGLTKNEIKLFRKDNKAKSKLVKSYKLMLDFYGLRLVDESTGEVEHAPNWRDRFRNLNRVYVVMFSFLLNFIETNQYSHNNLRITRILKCLGTLGLEHYQAPLVKFFLHETLVVGHLQSLKQSSERRELVKFAFKHFKPQENFVWGPKKILSGEVHSKR</sequence>
<dbReference type="InterPro" id="IPR039574">
    <property type="entry name" value="OGFr"/>
</dbReference>
<organism evidence="4 5">
    <name type="scientific">Labeo rohita</name>
    <name type="common">Indian major carp</name>
    <name type="synonym">Cyprinus rohita</name>
    <dbReference type="NCBI Taxonomy" id="84645"/>
    <lineage>
        <taxon>Eukaryota</taxon>
        <taxon>Metazoa</taxon>
        <taxon>Chordata</taxon>
        <taxon>Craniata</taxon>
        <taxon>Vertebrata</taxon>
        <taxon>Euteleostomi</taxon>
        <taxon>Actinopterygii</taxon>
        <taxon>Neopterygii</taxon>
        <taxon>Teleostei</taxon>
        <taxon>Ostariophysi</taxon>
        <taxon>Cypriniformes</taxon>
        <taxon>Cyprinidae</taxon>
        <taxon>Labeoninae</taxon>
        <taxon>Labeonini</taxon>
        <taxon>Labeo</taxon>
    </lineage>
</organism>
<dbReference type="Proteomes" id="UP000830375">
    <property type="component" value="Unassembled WGS sequence"/>
</dbReference>
<gene>
    <name evidence="4" type="ORF">H4Q32_023597</name>
</gene>
<feature type="compositionally biased region" description="Basic and acidic residues" evidence="2">
    <location>
        <begin position="704"/>
        <end position="713"/>
    </location>
</feature>
<reference evidence="4 5" key="1">
    <citation type="submission" date="2022-01" db="EMBL/GenBank/DDBJ databases">
        <title>A high-quality chromosome-level genome assembly of rohu carp, Labeo rohita.</title>
        <authorList>
            <person name="Arick M.A. II"/>
            <person name="Hsu C.-Y."/>
            <person name="Magbanua Z."/>
            <person name="Pechanova O."/>
            <person name="Grover C."/>
            <person name="Miller E."/>
            <person name="Thrash A."/>
            <person name="Ezzel L."/>
            <person name="Alam S."/>
            <person name="Benzie J."/>
            <person name="Hamilton M."/>
            <person name="Karsi A."/>
            <person name="Lawrence M.L."/>
            <person name="Peterson D.G."/>
        </authorList>
    </citation>
    <scope>NUCLEOTIDE SEQUENCE [LARGE SCALE GENOMIC DNA]</scope>
    <source>
        <strain evidence="5">BAU-BD-2019</strain>
        <tissue evidence="4">Blood</tissue>
    </source>
</reference>
<feature type="compositionally biased region" description="Basic and acidic residues" evidence="2">
    <location>
        <begin position="382"/>
        <end position="396"/>
    </location>
</feature>
<protein>
    <submittedName>
        <fullName evidence="4">Opioid growth factor receptor</fullName>
    </submittedName>
</protein>
<evidence type="ECO:0000256" key="1">
    <source>
        <dbReference type="ARBA" id="ARBA00010365"/>
    </source>
</evidence>
<feature type="compositionally biased region" description="Polar residues" evidence="2">
    <location>
        <begin position="1108"/>
        <end position="1125"/>
    </location>
</feature>
<feature type="domain" description="Opioid growth factor receptor (OGFr) conserved" evidence="3">
    <location>
        <begin position="87"/>
        <end position="288"/>
    </location>
</feature>
<dbReference type="EMBL" id="JACTAM010000011">
    <property type="protein sequence ID" value="KAI2659314.1"/>
    <property type="molecule type" value="Genomic_DNA"/>
</dbReference>
<feature type="compositionally biased region" description="Basic and acidic residues" evidence="2">
    <location>
        <begin position="326"/>
        <end position="346"/>
    </location>
</feature>
<feature type="region of interest" description="Disordered" evidence="2">
    <location>
        <begin position="470"/>
        <end position="799"/>
    </location>
</feature>
<keyword evidence="4" id="KW-0675">Receptor</keyword>
<dbReference type="PANTHER" id="PTHR14015">
    <property type="entry name" value="OPIOID GROWTH FACTOR RECEPTOR OGFR ZETA-TYPE OPIOID RECEPTOR"/>
    <property type="match status" value="1"/>
</dbReference>
<feature type="region of interest" description="Disordered" evidence="2">
    <location>
        <begin position="300"/>
        <end position="346"/>
    </location>
</feature>
<feature type="compositionally biased region" description="Basic and acidic residues" evidence="2">
    <location>
        <begin position="1046"/>
        <end position="1055"/>
    </location>
</feature>
<evidence type="ECO:0000313" key="5">
    <source>
        <dbReference type="Proteomes" id="UP000830375"/>
    </source>
</evidence>
<dbReference type="Pfam" id="PF04664">
    <property type="entry name" value="OGFr_N"/>
    <property type="match status" value="4"/>
</dbReference>
<feature type="compositionally biased region" description="Basic and acidic residues" evidence="2">
    <location>
        <begin position="508"/>
        <end position="521"/>
    </location>
</feature>
<feature type="compositionally biased region" description="Basic and acidic residues" evidence="2">
    <location>
        <begin position="1078"/>
        <end position="1102"/>
    </location>
</feature>
<feature type="region of interest" description="Disordered" evidence="2">
    <location>
        <begin position="367"/>
        <end position="396"/>
    </location>
</feature>
<feature type="compositionally biased region" description="Basic and acidic residues" evidence="2">
    <location>
        <begin position="300"/>
        <end position="319"/>
    </location>
</feature>
<keyword evidence="5" id="KW-1185">Reference proteome</keyword>
<evidence type="ECO:0000256" key="2">
    <source>
        <dbReference type="SAM" id="MobiDB-lite"/>
    </source>
</evidence>
<feature type="compositionally biased region" description="Polar residues" evidence="2">
    <location>
        <begin position="554"/>
        <end position="578"/>
    </location>
</feature>
<proteinExistence type="inferred from homology"/>
<feature type="compositionally biased region" description="Basic residues" evidence="2">
    <location>
        <begin position="1065"/>
        <end position="1077"/>
    </location>
</feature>
<feature type="region of interest" description="Disordered" evidence="2">
    <location>
        <begin position="1046"/>
        <end position="1125"/>
    </location>
</feature>
<feature type="compositionally biased region" description="Polar residues" evidence="2">
    <location>
        <begin position="676"/>
        <end position="703"/>
    </location>
</feature>
<name>A0ABQ8M8V9_LABRO</name>
<feature type="compositionally biased region" description="Acidic residues" evidence="2">
    <location>
        <begin position="775"/>
        <end position="787"/>
    </location>
</feature>
<evidence type="ECO:0000259" key="3">
    <source>
        <dbReference type="Pfam" id="PF04664"/>
    </source>
</evidence>
<evidence type="ECO:0000313" key="4">
    <source>
        <dbReference type="EMBL" id="KAI2659314.1"/>
    </source>
</evidence>
<feature type="compositionally biased region" description="Basic and acidic residues" evidence="2">
    <location>
        <begin position="579"/>
        <end position="588"/>
    </location>
</feature>
<dbReference type="InterPro" id="IPR006757">
    <property type="entry name" value="OGF_rcpt"/>
</dbReference>
<feature type="domain" description="Opioid growth factor receptor (OGFr) conserved" evidence="3">
    <location>
        <begin position="1264"/>
        <end position="1425"/>
    </location>
</feature>
<dbReference type="PANTHER" id="PTHR14015:SF1">
    <property type="entry name" value="OPIOID GROWTH FACTOR RECEPTOR"/>
    <property type="match status" value="1"/>
</dbReference>
<comment type="similarity">
    <text evidence="1">Belongs to the opioid growth factor receptor family.</text>
</comment>
<feature type="domain" description="Opioid growth factor receptor (OGFr) conserved" evidence="3">
    <location>
        <begin position="834"/>
        <end position="1034"/>
    </location>
</feature>